<dbReference type="Pfam" id="PF22936">
    <property type="entry name" value="Pol_BBD"/>
    <property type="match status" value="1"/>
</dbReference>
<dbReference type="Pfam" id="PF07727">
    <property type="entry name" value="RVT_2"/>
    <property type="match status" value="1"/>
</dbReference>
<dbReference type="SMART" id="SM00343">
    <property type="entry name" value="ZnF_C2HC"/>
    <property type="match status" value="2"/>
</dbReference>
<proteinExistence type="predicted"/>
<dbReference type="PROSITE" id="PS50994">
    <property type="entry name" value="INTEGRASE"/>
    <property type="match status" value="1"/>
</dbReference>
<keyword evidence="4" id="KW-0863">Zinc-finger</keyword>
<dbReference type="InterPro" id="IPR054722">
    <property type="entry name" value="PolX-like_BBD"/>
</dbReference>
<feature type="domain" description="Integrase catalytic" evidence="7">
    <location>
        <begin position="920"/>
        <end position="1086"/>
    </location>
</feature>
<dbReference type="PROSITE" id="PS50158">
    <property type="entry name" value="ZF_CCHC"/>
    <property type="match status" value="1"/>
</dbReference>
<evidence type="ECO:0000313" key="9">
    <source>
        <dbReference type="Proteomes" id="UP001151760"/>
    </source>
</evidence>
<dbReference type="InterPro" id="IPR001878">
    <property type="entry name" value="Znf_CCHC"/>
</dbReference>
<evidence type="ECO:0000256" key="4">
    <source>
        <dbReference type="PROSITE-ProRule" id="PRU00047"/>
    </source>
</evidence>
<keyword evidence="3" id="KW-0378">Hydrolase</keyword>
<comment type="caution">
    <text evidence="8">The sequence shown here is derived from an EMBL/GenBank/DDBJ whole genome shotgun (WGS) entry which is preliminary data.</text>
</comment>
<reference evidence="8" key="1">
    <citation type="journal article" date="2022" name="Int. J. Mol. Sci.">
        <title>Draft Genome of Tanacetum Coccineum: Genomic Comparison of Closely Related Tanacetum-Family Plants.</title>
        <authorList>
            <person name="Yamashiro T."/>
            <person name="Shiraishi A."/>
            <person name="Nakayama K."/>
            <person name="Satake H."/>
        </authorList>
    </citation>
    <scope>NUCLEOTIDE SEQUENCE</scope>
</reference>
<name>A0ABQ5CLT0_9ASTR</name>
<keyword evidence="1" id="KW-0645">Protease</keyword>
<evidence type="ECO:0000256" key="5">
    <source>
        <dbReference type="SAM" id="MobiDB-lite"/>
    </source>
</evidence>
<dbReference type="Pfam" id="PF13976">
    <property type="entry name" value="gag_pre-integrs"/>
    <property type="match status" value="1"/>
</dbReference>
<evidence type="ECO:0000313" key="8">
    <source>
        <dbReference type="EMBL" id="GJT27965.1"/>
    </source>
</evidence>
<dbReference type="SUPFAM" id="SSF57756">
    <property type="entry name" value="Retrovirus zinc finger-like domains"/>
    <property type="match status" value="1"/>
</dbReference>
<dbReference type="InterPro" id="IPR013103">
    <property type="entry name" value="RVT_2"/>
</dbReference>
<feature type="domain" description="CCHC-type" evidence="6">
    <location>
        <begin position="294"/>
        <end position="308"/>
    </location>
</feature>
<evidence type="ECO:0000259" key="6">
    <source>
        <dbReference type="PROSITE" id="PS50158"/>
    </source>
</evidence>
<dbReference type="Pfam" id="PF00098">
    <property type="entry name" value="zf-CCHC"/>
    <property type="match status" value="1"/>
</dbReference>
<dbReference type="InterPro" id="IPR036875">
    <property type="entry name" value="Znf_CCHC_sf"/>
</dbReference>
<evidence type="ECO:0000259" key="7">
    <source>
        <dbReference type="PROSITE" id="PS50994"/>
    </source>
</evidence>
<gene>
    <name evidence="8" type="ORF">Tco_0908240</name>
</gene>
<reference evidence="8" key="2">
    <citation type="submission" date="2022-01" db="EMBL/GenBank/DDBJ databases">
        <authorList>
            <person name="Yamashiro T."/>
            <person name="Shiraishi A."/>
            <person name="Satake H."/>
            <person name="Nakayama K."/>
        </authorList>
    </citation>
    <scope>NUCLEOTIDE SEQUENCE</scope>
</reference>
<organism evidence="8 9">
    <name type="scientific">Tanacetum coccineum</name>
    <dbReference type="NCBI Taxonomy" id="301880"/>
    <lineage>
        <taxon>Eukaryota</taxon>
        <taxon>Viridiplantae</taxon>
        <taxon>Streptophyta</taxon>
        <taxon>Embryophyta</taxon>
        <taxon>Tracheophyta</taxon>
        <taxon>Spermatophyta</taxon>
        <taxon>Magnoliopsida</taxon>
        <taxon>eudicotyledons</taxon>
        <taxon>Gunneridae</taxon>
        <taxon>Pentapetalae</taxon>
        <taxon>asterids</taxon>
        <taxon>campanulids</taxon>
        <taxon>Asterales</taxon>
        <taxon>Asteraceae</taxon>
        <taxon>Asteroideae</taxon>
        <taxon>Anthemideae</taxon>
        <taxon>Anthemidinae</taxon>
        <taxon>Tanacetum</taxon>
    </lineage>
</organism>
<feature type="region of interest" description="Disordered" evidence="5">
    <location>
        <begin position="673"/>
        <end position="694"/>
    </location>
</feature>
<dbReference type="InterPro" id="IPR025724">
    <property type="entry name" value="GAG-pre-integrase_dom"/>
</dbReference>
<dbReference type="InterPro" id="IPR001584">
    <property type="entry name" value="Integrase_cat-core"/>
</dbReference>
<dbReference type="Pfam" id="PF00665">
    <property type="entry name" value="rve"/>
    <property type="match status" value="1"/>
</dbReference>
<dbReference type="PANTHER" id="PTHR42648">
    <property type="entry name" value="TRANSPOSASE, PUTATIVE-RELATED"/>
    <property type="match status" value="1"/>
</dbReference>
<evidence type="ECO:0000256" key="2">
    <source>
        <dbReference type="ARBA" id="ARBA00022723"/>
    </source>
</evidence>
<feature type="region of interest" description="Disordered" evidence="5">
    <location>
        <begin position="1336"/>
        <end position="1366"/>
    </location>
</feature>
<protein>
    <submittedName>
        <fullName evidence="8">Ribonuclease H-like domain-containing protein</fullName>
    </submittedName>
</protein>
<keyword evidence="4" id="KW-0862">Zinc</keyword>
<evidence type="ECO:0000256" key="3">
    <source>
        <dbReference type="ARBA" id="ARBA00022801"/>
    </source>
</evidence>
<dbReference type="SUPFAM" id="SSF53098">
    <property type="entry name" value="Ribonuclease H-like"/>
    <property type="match status" value="1"/>
</dbReference>
<evidence type="ECO:0000256" key="1">
    <source>
        <dbReference type="ARBA" id="ARBA00022670"/>
    </source>
</evidence>
<dbReference type="Gene3D" id="4.10.60.10">
    <property type="entry name" value="Zinc finger, CCHC-type"/>
    <property type="match status" value="1"/>
</dbReference>
<dbReference type="Gene3D" id="3.30.420.10">
    <property type="entry name" value="Ribonuclease H-like superfamily/Ribonuclease H"/>
    <property type="match status" value="1"/>
</dbReference>
<accession>A0ABQ5CLT0</accession>
<dbReference type="InterPro" id="IPR057670">
    <property type="entry name" value="SH3_retrovirus"/>
</dbReference>
<dbReference type="InterPro" id="IPR039537">
    <property type="entry name" value="Retrotran_Ty1/copia-like"/>
</dbReference>
<feature type="region of interest" description="Disordered" evidence="5">
    <location>
        <begin position="1180"/>
        <end position="1201"/>
    </location>
</feature>
<dbReference type="PANTHER" id="PTHR42648:SF32">
    <property type="entry name" value="RIBONUCLEASE H-LIKE DOMAIN, GAG-PRE-INTEGRASE DOMAIN PROTEIN-RELATED"/>
    <property type="match status" value="1"/>
</dbReference>
<sequence length="1735" mass="193426">MFLTQDDKSFLNNCKAWGYDTQLAGSQSGYWFESRLEDLSRTGPTSGIRAWREPLDHNLSEHLLKGKQQEKVRRDPKGNFMIFPPVSVEDSYGDFHHIDDAKGYLVAVKDRFGEGLHKGYDRFQKILSQLNQMQAKPDNEDCNMKFLRALPPSWSQVAITLKTKGGLDYLSFDDLYNKLRTLEIDVKGGSSYDSRDVISMIITFTHFTSASSSPTASSNVMENVLHSFVAKSDPQQQITYEDFDQIGKLDLEELDIKWQMAMLSVRINRFEKKAGRKMKFNNKDAARFDKKKVKCYKCSELGHFARECTGKQLDSKARYSSFKLKELDKTEEPKALLSVDSMLNWSDHEGEDAENGVAQVYGMVAGAEDDAAGSATKDVADDVSNAAAEFSLMGISSQVKLEESKARFDKWKESSKNLDKLINSSMSSRSKFGLGFGETFGSDEVFDPSAPSIFDTTPEDVEGKPLYDRFVKAVGMHVVPSPITGTFMPPSNKPDLDDTQVTYGSKSNNYFETNSVSNDFVSCDNSDKSSDSETTGFASCVSSVKSSSSKTNEHLASASSSVDFKTVSKTADQKPSSTIDDPSFSFKENVKTPRNICNKSGINNRSHCKNNSFGSKTCFVCGSKFHLIKDCDFYEQQLGLYNKPMWHNVANIPSFVPRAAYVPAGSRNPPASVSAGSAFPAGSRNRPASVSAGRPFSAGWRNHAARPMTRPTSHYFQHFRRPGCYNQLYMDEGRWGTADNPHKNKDLGIVDSGCSRSMTGNKEKLDDFVKIIGGTVTFGGGDGKITGKGTIRTSKLNFENNKVLFTDKECLVLTKEFQLPEDSQVVLRVPRRHNLYSFNLTEIQPARDITCLLAKASSEESTKWHRRMAHVNFKNINKLAKNGLVNGLPSKLFTNDHNCVACNKGKQHKASYKAITAVSTISEPLQLLHMDLFGPTSIRSIDHKYYSLVVTDDLSRFSWVFFLGTKDETYYILKDFITFIENQLNKKVKAIRCDNGTEFKNSKLIELCGSKGIKRDYSNARTPQQNRVAERKNRTLIEAARTMLADSKFPTMFWIEVVSTACYVLNRVLVTRSHNKTPYELLSGKVPNISHLKPFGCHVTILNTSDHLGKFEGKADEGFIVGYAAHSKAYRVYNLSSKKIEETLNLRYLEDKPNVQGLGQEWYFDLDYLTDSLGYTRFKSNQPAGTQDPHIHAGTQDDSDSECDEQIIVVPSFPSNHFSGPKVLEAFEMVESNSDYAEELARLQRQEHEAKDTAKKYGFGFSKDTEELLRQVDMVPAGSLDPAASIPAGSLDPAASISAGSIDPAASSSAGSIDPAASISAGSAEPFSTVIEPVHADETSLPPGHSLGSSEHSIRFPSPSDLANSISSSSEMEDIYHHTSTGIFSSSSYDADFGGTVTNLAPIVAVDPVPTKRVNTIHPQSQILGDLTSPVQTRGTLKKSKFGESTFVSYVHDQQRNNHTDYLHCLFACFLSQLEPSSVAQALNDPDWVEAMQEEMQQFINQKVWKLVPLPDGKIAIGTKWILKNKRDARGIVVRNKARLVAQGHRQEEGIDYDEVFAPVARIEAIRLFLAFASYMGFMVYQMDVKSAFLYGEIEEEVYVTQPKGFENPYISLSMLQSCESFVCLHQAPRAWDIILVQVYVDDIIFGSTNKAWCDEFEVLMKGEFEMSAGSMIGSLMIDSLKRPDIQFCRKWLCSRHQRVSEVDSWHGKKQTIVAFLPLKHEYVSGLLTDVVIVL</sequence>
<dbReference type="Proteomes" id="UP001151760">
    <property type="component" value="Unassembled WGS sequence"/>
</dbReference>
<dbReference type="InterPro" id="IPR036397">
    <property type="entry name" value="RNaseH_sf"/>
</dbReference>
<dbReference type="InterPro" id="IPR012337">
    <property type="entry name" value="RNaseH-like_sf"/>
</dbReference>
<keyword evidence="2" id="KW-0479">Metal-binding</keyword>
<dbReference type="Pfam" id="PF25597">
    <property type="entry name" value="SH3_retrovirus"/>
    <property type="match status" value="1"/>
</dbReference>
<dbReference type="EMBL" id="BQNB010014422">
    <property type="protein sequence ID" value="GJT27965.1"/>
    <property type="molecule type" value="Genomic_DNA"/>
</dbReference>
<keyword evidence="9" id="KW-1185">Reference proteome</keyword>